<gene>
    <name evidence="1" type="ORF">P60_gp44</name>
</gene>
<sequence length="142" mass="15072">MPVDTTFLPKTNGLVFADRLTARADKGRVFLYTVAGDEIVEIVPNIEPLSVVIDGVPYDFENDDPIVVSLGGSKNVIVRSLGDATPTFAWTATGGDVVFTPADSGLSTLTFNSTGLIRAKCTLADVESVEGIVETSIFFLVT</sequence>
<evidence type="ECO:0000313" key="1">
    <source>
        <dbReference type="EMBL" id="AAL73311.1"/>
    </source>
</evidence>
<keyword evidence="2" id="KW-1185">Reference proteome</keyword>
<proteinExistence type="predicted"/>
<dbReference type="Proteomes" id="UP000001761">
    <property type="component" value="Segment"/>
</dbReference>
<dbReference type="EMBL" id="AF338467">
    <property type="protein sequence ID" value="AAL73311.1"/>
    <property type="molecule type" value="Genomic_DNA"/>
</dbReference>
<reference evidence="1 2" key="1">
    <citation type="journal article" date="2002" name="Appl. Environ. Microbiol.">
        <title>Genomic sequence and evolution of marine cyanophage P60: a new insight on lytic and lysogenic phages.</title>
        <authorList>
            <person name="Chen F."/>
            <person name="Lu J."/>
        </authorList>
    </citation>
    <scope>NUCLEOTIDE SEQUENCE</scope>
</reference>
<accession>Q8W6W8</accession>
<dbReference type="RefSeq" id="NP_570373.1">
    <property type="nucleotide sequence ID" value="NC_003390.2"/>
</dbReference>
<dbReference type="KEGG" id="vg:932747"/>
<protein>
    <submittedName>
        <fullName evidence="1">Uncharacterized protein</fullName>
    </submittedName>
</protein>
<evidence type="ECO:0000313" key="2">
    <source>
        <dbReference type="Proteomes" id="UP000001761"/>
    </source>
</evidence>
<organism evidence="1 2">
    <name type="scientific">Synechococcus phage P60</name>
    <dbReference type="NCBI Taxonomy" id="2905923"/>
    <lineage>
        <taxon>Viruses</taxon>
        <taxon>Duplodnaviria</taxon>
        <taxon>Heunggongvirae</taxon>
        <taxon>Uroviricota</taxon>
        <taxon>Caudoviricetes</taxon>
        <taxon>Autographivirales</taxon>
        <taxon>Tiilvirus</taxon>
        <taxon>Tiilvirus P60</taxon>
    </lineage>
</organism>
<dbReference type="GeneID" id="932747"/>
<name>Q8W6W8_9CAUD</name>